<reference evidence="8 9" key="1">
    <citation type="submission" date="2018-05" db="EMBL/GenBank/DDBJ databases">
        <authorList>
            <consortium name="IHU Genomes"/>
        </authorList>
    </citation>
    <scope>NUCLEOTIDE SEQUENCE [LARGE SCALE GENOMIC DNA]</scope>
    <source>
        <strain evidence="8 9">P7336</strain>
    </source>
</reference>
<keyword evidence="9" id="KW-1185">Reference proteome</keyword>
<dbReference type="InterPro" id="IPR010445">
    <property type="entry name" value="LapA_dom"/>
</dbReference>
<evidence type="ECO:0000256" key="3">
    <source>
        <dbReference type="ARBA" id="ARBA00022989"/>
    </source>
</evidence>
<dbReference type="STRING" id="29313.BHQ16_17715"/>
<protein>
    <recommendedName>
        <fullName evidence="7">Lipopolysaccharide assembly protein A domain-containing protein</fullName>
    </recommendedName>
</protein>
<evidence type="ECO:0000256" key="5">
    <source>
        <dbReference type="SAM" id="MobiDB-lite"/>
    </source>
</evidence>
<evidence type="ECO:0000256" key="1">
    <source>
        <dbReference type="ARBA" id="ARBA00022475"/>
    </source>
</evidence>
<keyword evidence="2 6" id="KW-0812">Transmembrane</keyword>
<feature type="region of interest" description="Disordered" evidence="5">
    <location>
        <begin position="1"/>
        <end position="22"/>
    </location>
</feature>
<dbReference type="EMBL" id="UEGW01000001">
    <property type="protein sequence ID" value="SRX93081.1"/>
    <property type="molecule type" value="Genomic_DNA"/>
</dbReference>
<evidence type="ECO:0000256" key="6">
    <source>
        <dbReference type="SAM" id="Phobius"/>
    </source>
</evidence>
<evidence type="ECO:0000313" key="8">
    <source>
        <dbReference type="EMBL" id="SRX93081.1"/>
    </source>
</evidence>
<accession>A0A375YVW6</accession>
<dbReference type="GO" id="GO:0005886">
    <property type="term" value="C:plasma membrane"/>
    <property type="evidence" value="ECO:0007669"/>
    <property type="project" value="InterPro"/>
</dbReference>
<organism evidence="8 9">
    <name type="scientific">Mycobacterium shimoidei</name>
    <dbReference type="NCBI Taxonomy" id="29313"/>
    <lineage>
        <taxon>Bacteria</taxon>
        <taxon>Bacillati</taxon>
        <taxon>Actinomycetota</taxon>
        <taxon>Actinomycetes</taxon>
        <taxon>Mycobacteriales</taxon>
        <taxon>Mycobacteriaceae</taxon>
        <taxon>Mycobacterium</taxon>
    </lineage>
</organism>
<proteinExistence type="predicted"/>
<dbReference type="Proteomes" id="UP000252015">
    <property type="component" value="Unassembled WGS sequence"/>
</dbReference>
<dbReference type="Pfam" id="PF06305">
    <property type="entry name" value="LapA_dom"/>
    <property type="match status" value="1"/>
</dbReference>
<keyword evidence="3 6" id="KW-1133">Transmembrane helix</keyword>
<feature type="domain" description="Lipopolysaccharide assembly protein A" evidence="7">
    <location>
        <begin position="53"/>
        <end position="104"/>
    </location>
</feature>
<evidence type="ECO:0000313" key="9">
    <source>
        <dbReference type="Proteomes" id="UP000252015"/>
    </source>
</evidence>
<gene>
    <name evidence="8" type="ORF">MSP7336_01313</name>
</gene>
<keyword evidence="1" id="KW-1003">Cell membrane</keyword>
<evidence type="ECO:0000256" key="4">
    <source>
        <dbReference type="ARBA" id="ARBA00023136"/>
    </source>
</evidence>
<evidence type="ECO:0000259" key="7">
    <source>
        <dbReference type="Pfam" id="PF06305"/>
    </source>
</evidence>
<keyword evidence="4 6" id="KW-0472">Membrane</keyword>
<name>A0A375YVW6_MYCSH</name>
<evidence type="ECO:0000256" key="2">
    <source>
        <dbReference type="ARBA" id="ARBA00022692"/>
    </source>
</evidence>
<dbReference type="AlphaFoldDB" id="A0A375YVW6"/>
<feature type="transmembrane region" description="Helical" evidence="6">
    <location>
        <begin position="31"/>
        <end position="51"/>
    </location>
</feature>
<feature type="transmembrane region" description="Helical" evidence="6">
    <location>
        <begin position="71"/>
        <end position="95"/>
    </location>
</feature>
<sequence length="109" mass="11574">MSPDQPYPAEASKGDTATTPSGQPVKFTRAGALWSALTVGFLILIVLLIFITQNTTSAQFAFLGWRWTLPLGVAILLAAVCGGLITVLAGTARIYQLRRAAKKQAAGQR</sequence>